<dbReference type="CDD" id="cd00609">
    <property type="entry name" value="AAT_like"/>
    <property type="match status" value="1"/>
</dbReference>
<evidence type="ECO:0000313" key="7">
    <source>
        <dbReference type="EMBL" id="PYF72571.1"/>
    </source>
</evidence>
<dbReference type="InterPro" id="IPR000524">
    <property type="entry name" value="Tscrpt_reg_HTH_GntR"/>
</dbReference>
<dbReference type="GO" id="GO:0003700">
    <property type="term" value="F:DNA-binding transcription factor activity"/>
    <property type="evidence" value="ECO:0007669"/>
    <property type="project" value="InterPro"/>
</dbReference>
<dbReference type="Pfam" id="PF00392">
    <property type="entry name" value="GntR"/>
    <property type="match status" value="1"/>
</dbReference>
<dbReference type="InterPro" id="IPR004839">
    <property type="entry name" value="Aminotransferase_I/II_large"/>
</dbReference>
<dbReference type="InterPro" id="IPR015421">
    <property type="entry name" value="PyrdxlP-dep_Trfase_major"/>
</dbReference>
<keyword evidence="4" id="KW-0238">DNA-binding</keyword>
<dbReference type="PANTHER" id="PTHR46577:SF2">
    <property type="entry name" value="TRANSCRIPTIONAL REGULATORY PROTEIN"/>
    <property type="match status" value="1"/>
</dbReference>
<evidence type="ECO:0000313" key="8">
    <source>
        <dbReference type="Proteomes" id="UP000248198"/>
    </source>
</evidence>
<dbReference type="Pfam" id="PF00155">
    <property type="entry name" value="Aminotran_1_2"/>
    <property type="match status" value="1"/>
</dbReference>
<dbReference type="Gene3D" id="3.40.640.10">
    <property type="entry name" value="Type I PLP-dependent aspartate aminotransferase-like (Major domain)"/>
    <property type="match status" value="1"/>
</dbReference>
<proteinExistence type="inferred from homology"/>
<gene>
    <name evidence="7" type="ORF">B0O44_106226</name>
</gene>
<dbReference type="Gene3D" id="1.10.10.10">
    <property type="entry name" value="Winged helix-like DNA-binding domain superfamily/Winged helix DNA-binding domain"/>
    <property type="match status" value="1"/>
</dbReference>
<dbReference type="InterPro" id="IPR051446">
    <property type="entry name" value="HTH_trans_reg/aminotransferase"/>
</dbReference>
<protein>
    <submittedName>
        <fullName evidence="7">GntR family transcriptional regulator</fullName>
    </submittedName>
</protein>
<evidence type="ECO:0000256" key="4">
    <source>
        <dbReference type="ARBA" id="ARBA00023125"/>
    </source>
</evidence>
<dbReference type="PANTHER" id="PTHR46577">
    <property type="entry name" value="HTH-TYPE TRANSCRIPTIONAL REGULATORY PROTEIN GABR"/>
    <property type="match status" value="1"/>
</dbReference>
<dbReference type="GO" id="GO:0030170">
    <property type="term" value="F:pyridoxal phosphate binding"/>
    <property type="evidence" value="ECO:0007669"/>
    <property type="project" value="InterPro"/>
</dbReference>
<dbReference type="CDD" id="cd07377">
    <property type="entry name" value="WHTH_GntR"/>
    <property type="match status" value="1"/>
</dbReference>
<comment type="similarity">
    <text evidence="1">In the C-terminal section; belongs to the class-I pyridoxal-phosphate-dependent aminotransferase family.</text>
</comment>
<sequence length="474" mass="53003">MTIPDSQKNEYLYERIAAELEQQIQSGLLLRADKMPSIRNICTDYKVSMSTALQAYYRLESKGLIRPVSKSGYYVSYVKKFPALPSQSSPSYLMGKEDNSSLVSKVYDGISSDHMMLSLGCPSAELLPVAKLNKSTVQAIHHFRESGTGYEHIQGNTKLRRQIAKRSYVWGGRLEEDDVLTTAGCSSAMTHCLMALTKHGDSIVVESPVYFGILQLAKSFGLNVIELPSDPRTGIDLDALKAILKKGNIKLCLLISNFSNPMGGTMPVEHKKETVRLMEFYNIPLLENDMYGDLYFGTQRPVNCKAFDQSGLVLLCSSVSKTLAPGYRVGWLTPGRFAEEIRRIKFATSISSNALSQEAVAGFLEKDRYENHLRKLRTTLQANSLHYMDAIMKYFPEGTKVSQPPGGFMLWVELAPKVNTALLYEQAIKKKISIAPGKMFTLQDQYNHCMRLSYGHVWNKEVEQAIKTLGKLAG</sequence>
<evidence type="ECO:0000256" key="1">
    <source>
        <dbReference type="ARBA" id="ARBA00005384"/>
    </source>
</evidence>
<keyword evidence="3" id="KW-0805">Transcription regulation</keyword>
<evidence type="ECO:0000256" key="2">
    <source>
        <dbReference type="ARBA" id="ARBA00022898"/>
    </source>
</evidence>
<evidence type="ECO:0000259" key="6">
    <source>
        <dbReference type="PROSITE" id="PS50949"/>
    </source>
</evidence>
<name>A0A318UAG1_9SPHI</name>
<evidence type="ECO:0000256" key="3">
    <source>
        <dbReference type="ARBA" id="ARBA00023015"/>
    </source>
</evidence>
<dbReference type="SUPFAM" id="SSF46785">
    <property type="entry name" value="Winged helix' DNA-binding domain"/>
    <property type="match status" value="1"/>
</dbReference>
<feature type="domain" description="HTH gntR-type" evidence="6">
    <location>
        <begin position="10"/>
        <end position="78"/>
    </location>
</feature>
<organism evidence="7 8">
    <name type="scientific">Pedobacter nutrimenti</name>
    <dbReference type="NCBI Taxonomy" id="1241337"/>
    <lineage>
        <taxon>Bacteria</taxon>
        <taxon>Pseudomonadati</taxon>
        <taxon>Bacteroidota</taxon>
        <taxon>Sphingobacteriia</taxon>
        <taxon>Sphingobacteriales</taxon>
        <taxon>Sphingobacteriaceae</taxon>
        <taxon>Pedobacter</taxon>
    </lineage>
</organism>
<dbReference type="InterPro" id="IPR036390">
    <property type="entry name" value="WH_DNA-bd_sf"/>
</dbReference>
<dbReference type="EMBL" id="QKLU01000006">
    <property type="protein sequence ID" value="PYF72571.1"/>
    <property type="molecule type" value="Genomic_DNA"/>
</dbReference>
<accession>A0A318UAG1</accession>
<dbReference type="InterPro" id="IPR015424">
    <property type="entry name" value="PyrdxlP-dep_Trfase"/>
</dbReference>
<evidence type="ECO:0000256" key="5">
    <source>
        <dbReference type="ARBA" id="ARBA00023163"/>
    </source>
</evidence>
<keyword evidence="8" id="KW-1185">Reference proteome</keyword>
<dbReference type="RefSeq" id="WP_110833538.1">
    <property type="nucleotide sequence ID" value="NZ_QKLU01000006.1"/>
</dbReference>
<dbReference type="SMART" id="SM00345">
    <property type="entry name" value="HTH_GNTR"/>
    <property type="match status" value="1"/>
</dbReference>
<comment type="caution">
    <text evidence="7">The sequence shown here is derived from an EMBL/GenBank/DDBJ whole genome shotgun (WGS) entry which is preliminary data.</text>
</comment>
<dbReference type="InterPro" id="IPR015422">
    <property type="entry name" value="PyrdxlP-dep_Trfase_small"/>
</dbReference>
<dbReference type="PROSITE" id="PS50949">
    <property type="entry name" value="HTH_GNTR"/>
    <property type="match status" value="1"/>
</dbReference>
<keyword evidence="2" id="KW-0663">Pyridoxal phosphate</keyword>
<dbReference type="SUPFAM" id="SSF53383">
    <property type="entry name" value="PLP-dependent transferases"/>
    <property type="match status" value="1"/>
</dbReference>
<dbReference type="InterPro" id="IPR036388">
    <property type="entry name" value="WH-like_DNA-bd_sf"/>
</dbReference>
<dbReference type="Proteomes" id="UP000248198">
    <property type="component" value="Unassembled WGS sequence"/>
</dbReference>
<reference evidence="7 8" key="1">
    <citation type="submission" date="2018-06" db="EMBL/GenBank/DDBJ databases">
        <title>Genomic Encyclopedia of Archaeal and Bacterial Type Strains, Phase II (KMG-II): from individual species to whole genera.</title>
        <authorList>
            <person name="Goeker M."/>
        </authorList>
    </citation>
    <scope>NUCLEOTIDE SEQUENCE [LARGE SCALE GENOMIC DNA]</scope>
    <source>
        <strain evidence="7 8">DSM 27372</strain>
    </source>
</reference>
<dbReference type="Gene3D" id="3.90.1150.10">
    <property type="entry name" value="Aspartate Aminotransferase, domain 1"/>
    <property type="match status" value="1"/>
</dbReference>
<keyword evidence="5" id="KW-0804">Transcription</keyword>
<dbReference type="OrthoDB" id="9802328at2"/>
<dbReference type="AlphaFoldDB" id="A0A318UAG1"/>
<dbReference type="GO" id="GO:0003677">
    <property type="term" value="F:DNA binding"/>
    <property type="evidence" value="ECO:0007669"/>
    <property type="project" value="UniProtKB-KW"/>
</dbReference>